<accession>A0ABT1UR03</accession>
<dbReference type="RefSeq" id="WP_256648739.1">
    <property type="nucleotide sequence ID" value="NZ_JANIAA010000002.1"/>
</dbReference>
<evidence type="ECO:0000313" key="1">
    <source>
        <dbReference type="EMBL" id="MCQ8187549.1"/>
    </source>
</evidence>
<reference evidence="1 2" key="1">
    <citation type="submission" date="2022-07" db="EMBL/GenBank/DDBJ databases">
        <authorList>
            <person name="Phongsopitanun W."/>
            <person name="Tanasupawat S."/>
        </authorList>
    </citation>
    <scope>NUCLEOTIDE SEQUENCE [LARGE SCALE GENOMIC DNA]</scope>
    <source>
        <strain evidence="1 2">RCU-064</strain>
    </source>
</reference>
<gene>
    <name evidence="1" type="ORF">NP777_04615</name>
</gene>
<name>A0ABT1UR03_9ACTN</name>
<evidence type="ECO:0000313" key="2">
    <source>
        <dbReference type="Proteomes" id="UP001204746"/>
    </source>
</evidence>
<keyword evidence="2" id="KW-1185">Reference proteome</keyword>
<comment type="caution">
    <text evidence="1">The sequence shown here is derived from an EMBL/GenBank/DDBJ whole genome shotgun (WGS) entry which is preliminary data.</text>
</comment>
<dbReference type="EMBL" id="JANIAA010000002">
    <property type="protein sequence ID" value="MCQ8187549.1"/>
    <property type="molecule type" value="Genomic_DNA"/>
</dbReference>
<proteinExistence type="predicted"/>
<organism evidence="1 2">
    <name type="scientific">Streptomyces rugosispiralis</name>
    <dbReference type="NCBI Taxonomy" id="2967341"/>
    <lineage>
        <taxon>Bacteria</taxon>
        <taxon>Bacillati</taxon>
        <taxon>Actinomycetota</taxon>
        <taxon>Actinomycetes</taxon>
        <taxon>Kitasatosporales</taxon>
        <taxon>Streptomycetaceae</taxon>
        <taxon>Streptomyces</taxon>
    </lineage>
</organism>
<protein>
    <submittedName>
        <fullName evidence="1">Uncharacterized protein</fullName>
    </submittedName>
</protein>
<dbReference type="Proteomes" id="UP001204746">
    <property type="component" value="Unassembled WGS sequence"/>
</dbReference>
<sequence>MIHDVAATFQVADEIDGPARIAEDVLIHRGRALAEDEPALLRRADAMPVGVHMHGPQDLQAVGLGLARGSQQVVGVDPPATCLVLVRRAEERHDRLGELTARGRVGGTGIAAERDALDGQCRLVRRTHEEGEARQRCFGGDAPVLTDGHLEEFIERLILYQDRTTFT</sequence>